<keyword evidence="4" id="KW-1185">Reference proteome</keyword>
<dbReference type="InterPro" id="IPR010154">
    <property type="entry name" value="CRISPR-assoc_Cas7/Cst2/DevR"/>
</dbReference>
<reference evidence="4" key="1">
    <citation type="submission" date="2016-11" db="EMBL/GenBank/DDBJ databases">
        <authorList>
            <person name="Varghese N."/>
            <person name="Submissions S."/>
        </authorList>
    </citation>
    <scope>NUCLEOTIDE SEQUENCE [LARGE SCALE GENOMIC DNA]</scope>
    <source>
        <strain evidence="4">DSM 15518</strain>
    </source>
</reference>
<comment type="function">
    <text evidence="2">CRISPR (clustered regularly interspaced short palindromic repeat) is an adaptive immune system that provides protection against mobile genetic elements (viruses, transposable elements and conjugative plasmids). CRISPR clusters contain spacers, sequences complementary to antecedent mobile elements, and target invading nucleic acids. CRISPR clusters are transcribed and processed into CRISPR RNA (crRNA).</text>
</comment>
<gene>
    <name evidence="3" type="ORF">SAMN02744037_02067</name>
</gene>
<dbReference type="STRING" id="1123349.SAMN02744037_02067"/>
<dbReference type="Proteomes" id="UP000242497">
    <property type="component" value="Unassembled WGS sequence"/>
</dbReference>
<dbReference type="RefSeq" id="WP_072889698.1">
    <property type="nucleotide sequence ID" value="NZ_FRAE01000054.1"/>
</dbReference>
<dbReference type="Pfam" id="PF01905">
    <property type="entry name" value="DevR"/>
    <property type="match status" value="1"/>
</dbReference>
<dbReference type="AlphaFoldDB" id="A0A1M6RBB9"/>
<evidence type="ECO:0000256" key="1">
    <source>
        <dbReference type="ARBA" id="ARBA00023118"/>
    </source>
</evidence>
<accession>A0A1M6RBB9</accession>
<dbReference type="InterPro" id="IPR013414">
    <property type="entry name" value="Cas7/Cst2/DevR_sub_I-B/Tneap"/>
</dbReference>
<dbReference type="EMBL" id="FRAE01000054">
    <property type="protein sequence ID" value="SHK29769.1"/>
    <property type="molecule type" value="Genomic_DNA"/>
</dbReference>
<organism evidence="3 4">
    <name type="scientific">Tepidibacter formicigenes DSM 15518</name>
    <dbReference type="NCBI Taxonomy" id="1123349"/>
    <lineage>
        <taxon>Bacteria</taxon>
        <taxon>Bacillati</taxon>
        <taxon>Bacillota</taxon>
        <taxon>Clostridia</taxon>
        <taxon>Peptostreptococcales</taxon>
        <taxon>Peptostreptococcaceae</taxon>
        <taxon>Tepidibacter</taxon>
    </lineage>
</organism>
<name>A0A1M6RBB9_9FIRM</name>
<evidence type="ECO:0000313" key="4">
    <source>
        <dbReference type="Proteomes" id="UP000242497"/>
    </source>
</evidence>
<proteinExistence type="predicted"/>
<protein>
    <submittedName>
        <fullName evidence="3">CRISPR-associated protein Cst2</fullName>
    </submittedName>
</protein>
<dbReference type="OrthoDB" id="9781560at2"/>
<keyword evidence="1" id="KW-0051">Antiviral defense</keyword>
<dbReference type="NCBIfam" id="TIGR01875">
    <property type="entry name" value="cas_MJ0381"/>
    <property type="match status" value="1"/>
</dbReference>
<evidence type="ECO:0000256" key="2">
    <source>
        <dbReference type="ARBA" id="ARBA00025626"/>
    </source>
</evidence>
<evidence type="ECO:0000313" key="3">
    <source>
        <dbReference type="EMBL" id="SHK29769.1"/>
    </source>
</evidence>
<dbReference type="NCBIfam" id="TIGR02585">
    <property type="entry name" value="cas_Cst2_DevR"/>
    <property type="match status" value="1"/>
</dbReference>
<sequence>MEFLNINYISKVNLASLNGSEGMGGNITPIKKVSDYEGNEFVYISGQAIRRYLKETLRELGESISSVDEDGSPHFGDVQDKIFKKGKFNDKKLMFQKFIDMDLFGYMFPNAGRRWSVVKVAPMLSLLPYKGEYDYLTRKQKVEDESKKSGNIVQVEIDTLNYMRGNIVVDLDKVGKDINEYTYEETKMLEDEKINERINIFIDSIKYLNGGAKQSRNLEDISPKFVIAINQKIGNPFLLNILSVDKNKNLNVDIIIEELENNKEVINNVKIGIAKNVFNNYDEIVKKFSEKGYEVLNVNKALDSLKKGDK</sequence>
<dbReference type="GO" id="GO:0051607">
    <property type="term" value="P:defense response to virus"/>
    <property type="evidence" value="ECO:0007669"/>
    <property type="project" value="UniProtKB-KW"/>
</dbReference>